<dbReference type="PANTHER" id="PTHR10000">
    <property type="entry name" value="PHOSPHOSERINE PHOSPHATASE"/>
    <property type="match status" value="1"/>
</dbReference>
<protein>
    <recommendedName>
        <fullName evidence="2">Phosphoglycolate phosphatase</fullName>
    </recommendedName>
</protein>
<dbReference type="EMBL" id="UINC01005315">
    <property type="protein sequence ID" value="SVA20528.1"/>
    <property type="molecule type" value="Genomic_DNA"/>
</dbReference>
<evidence type="ECO:0000313" key="1">
    <source>
        <dbReference type="EMBL" id="SVA20528.1"/>
    </source>
</evidence>
<dbReference type="GO" id="GO:0016791">
    <property type="term" value="F:phosphatase activity"/>
    <property type="evidence" value="ECO:0007669"/>
    <property type="project" value="TreeGrafter"/>
</dbReference>
<reference evidence="1" key="1">
    <citation type="submission" date="2018-05" db="EMBL/GenBank/DDBJ databases">
        <authorList>
            <person name="Lanie J.A."/>
            <person name="Ng W.-L."/>
            <person name="Kazmierczak K.M."/>
            <person name="Andrzejewski T.M."/>
            <person name="Davidsen T.M."/>
            <person name="Wayne K.J."/>
            <person name="Tettelin H."/>
            <person name="Glass J.I."/>
            <person name="Rusch D."/>
            <person name="Podicherti R."/>
            <person name="Tsui H.-C.T."/>
            <person name="Winkler M.E."/>
        </authorList>
    </citation>
    <scope>NUCLEOTIDE SEQUENCE</scope>
</reference>
<name>A0A381TYI7_9ZZZZ</name>
<dbReference type="AlphaFoldDB" id="A0A381TYI7"/>
<dbReference type="Gene3D" id="3.40.50.1000">
    <property type="entry name" value="HAD superfamily/HAD-like"/>
    <property type="match status" value="1"/>
</dbReference>
<proteinExistence type="predicted"/>
<dbReference type="InterPro" id="IPR036412">
    <property type="entry name" value="HAD-like_sf"/>
</dbReference>
<dbReference type="PANTHER" id="PTHR10000:SF8">
    <property type="entry name" value="HAD SUPERFAMILY HYDROLASE-LIKE, TYPE 3"/>
    <property type="match status" value="1"/>
</dbReference>
<dbReference type="SUPFAM" id="SSF56784">
    <property type="entry name" value="HAD-like"/>
    <property type="match status" value="1"/>
</dbReference>
<sequence length="239" mass="25816">MVELPQGSNWDMIVFDVDGTLLDIEGYHPELVALVRKVDSEVMPVSLASGRTLPNVTPIKQSLGVSGFIVAENGGMVWDSDEGHEILALADGSRSKEAAQWLATQIEGLDPRGIESNRWRETEWCLKETQSYEQIRDILADSEWGDLEVITTGFAVHIVKPGLDKGGGLRLALEQRGVDPARVIACGDAPNDIAMFNLVGFSVAVNDAYPNVVEAADCVAESSGKEGAIELLKALLERA</sequence>
<dbReference type="GO" id="GO:0005829">
    <property type="term" value="C:cytosol"/>
    <property type="evidence" value="ECO:0007669"/>
    <property type="project" value="TreeGrafter"/>
</dbReference>
<dbReference type="Gene3D" id="3.90.1070.10">
    <property type="match status" value="1"/>
</dbReference>
<accession>A0A381TYI7</accession>
<gene>
    <name evidence="1" type="ORF">METZ01_LOCUS73382</name>
</gene>
<dbReference type="InterPro" id="IPR023214">
    <property type="entry name" value="HAD_sf"/>
</dbReference>
<dbReference type="NCBIfam" id="TIGR01487">
    <property type="entry name" value="Pglycolate_arch"/>
    <property type="match status" value="1"/>
</dbReference>
<dbReference type="NCBIfam" id="TIGR01482">
    <property type="entry name" value="SPP-subfamily"/>
    <property type="match status" value="1"/>
</dbReference>
<evidence type="ECO:0008006" key="2">
    <source>
        <dbReference type="Google" id="ProtNLM"/>
    </source>
</evidence>
<organism evidence="1">
    <name type="scientific">marine metagenome</name>
    <dbReference type="NCBI Taxonomy" id="408172"/>
    <lineage>
        <taxon>unclassified sequences</taxon>
        <taxon>metagenomes</taxon>
        <taxon>ecological metagenomes</taxon>
    </lineage>
</organism>
<dbReference type="Pfam" id="PF08282">
    <property type="entry name" value="Hydrolase_3"/>
    <property type="match status" value="2"/>
</dbReference>
<dbReference type="GO" id="GO:0000287">
    <property type="term" value="F:magnesium ion binding"/>
    <property type="evidence" value="ECO:0007669"/>
    <property type="project" value="TreeGrafter"/>
</dbReference>